<feature type="compositionally biased region" description="Polar residues" evidence="4">
    <location>
        <begin position="854"/>
        <end position="875"/>
    </location>
</feature>
<feature type="region of interest" description="Disordered" evidence="4">
    <location>
        <begin position="1817"/>
        <end position="1842"/>
    </location>
</feature>
<feature type="region of interest" description="Disordered" evidence="4">
    <location>
        <begin position="1136"/>
        <end position="1227"/>
    </location>
</feature>
<dbReference type="InterPro" id="IPR003593">
    <property type="entry name" value="AAA+_ATPase"/>
</dbReference>
<evidence type="ECO:0000256" key="2">
    <source>
        <dbReference type="ARBA" id="ARBA00023054"/>
    </source>
</evidence>
<dbReference type="FunFam" id="3.40.50.300:FF:000316">
    <property type="entry name" value="Putative neuron navigator 3"/>
    <property type="match status" value="1"/>
</dbReference>
<comment type="similarity">
    <text evidence="1">Belongs to the Nav/unc-53 family.</text>
</comment>
<proteinExistence type="inferred from homology"/>
<dbReference type="InterPro" id="IPR057126">
    <property type="entry name" value="NAV1-like_ubiquitin-like"/>
</dbReference>
<feature type="region of interest" description="Disordered" evidence="4">
    <location>
        <begin position="378"/>
        <end position="817"/>
    </location>
</feature>
<feature type="compositionally biased region" description="Basic and acidic residues" evidence="4">
    <location>
        <begin position="922"/>
        <end position="931"/>
    </location>
</feature>
<dbReference type="EMBL" id="AAGW02034784">
    <property type="status" value="NOT_ANNOTATED_CDS"/>
    <property type="molecule type" value="Genomic_DNA"/>
</dbReference>
<accession>A0A5F9CSU9</accession>
<feature type="compositionally biased region" description="Basic and acidic residues" evidence="4">
    <location>
        <begin position="514"/>
        <end position="526"/>
    </location>
</feature>
<protein>
    <submittedName>
        <fullName evidence="6">Neuron navigator 3</fullName>
    </submittedName>
</protein>
<keyword evidence="7" id="KW-1185">Reference proteome</keyword>
<dbReference type="InterPro" id="IPR003959">
    <property type="entry name" value="ATPase_AAA_core"/>
</dbReference>
<name>A0A5F9CSU9_RABIT</name>
<feature type="region of interest" description="Disordered" evidence="4">
    <location>
        <begin position="854"/>
        <end position="876"/>
    </location>
</feature>
<dbReference type="EMBL" id="AAGW02034785">
    <property type="status" value="NOT_ANNOTATED_CDS"/>
    <property type="molecule type" value="Genomic_DNA"/>
</dbReference>
<dbReference type="GeneTree" id="ENSGT00940000158014"/>
<feature type="compositionally biased region" description="Low complexity" evidence="4">
    <location>
        <begin position="574"/>
        <end position="592"/>
    </location>
</feature>
<sequence>MQRPAELSVFRSKEVRRKGACLQKQKSLTNLSLSSEGERRPTVRISNWFGNAAKASQRESHYAERRSLSRFLSRSVQSLYHSSGSGAWSLLPAGGSQSAGEDLEIWPARRDLEGESDEDSRSEDENVSRLSSLSRSWAEEEGESCLREGTAHLDEDVILTMLGDLEQALYTDFLGEDPETRRLRTVKNIADLRQNLEETMSSLRGTQISHSTLETTFDSTVTTEVNGRTIPNLSGRPTPMTWRLGQACPRLQAGDAPSLGAGYPRSGTSRFIHTDPSRFMYTTPLRRAAVSRLGNMSQIDMSEKASSDLDVSSEVDVGGYMSDGDILGKSLRTDDINSGYMTDGGLNLYTRSLNRLPDTAASRDIIQRGVHDVAVDADSWDDSSSVSSGLSDTLDNISTDDLNTASSVSSYSNVTVPSRKNTQLKTDAEKRSTTDETWDSTEELKKTEEDLDNHGDGGGRWKSGSSAPPEDPEKAGQKAALSVSQTGSWRRGMSAQGGASSRQKAGTGALKTPGKTDDAKASEKGKTPLKGSSLQRSPSDAGKSSGDEGKKPPSGIGRSSATSSFGFKKPSGVGSSTMITSSGATITSGSATLGKIPKSAAIGGKSNAGRKTSLDGSQNQDDVVLHVNSKTTLQYRSLPRPSKSSSSGIPGRGGHRSSTSSIDSNVSSKSAGASTSKLREPTKIGSGRSSPVTVNQTDKEKEKVAVSDSESVSLSGSPKSSPTSASACGAQGLRQPGSKYPDIASPTFRRLFGAKAGGKSASAPNTEGVKSSSVLPSPSTTLARQGSLESPSSGTGSMGSAGGLSGSSSPLFNKPSDLTTDVISLSHSLASSPASVHSFTSGGLVWAANLSSSSAGSKDTPSYQSMTSLHTSSESIDLPLSHHGSLSGLTTGTHEVQSLLMRTGSVRSTLSERYTPSSRQANQEDGKEWLRSHSTGGLQDTGNQSPLVSPSAMSSSATGKYHFSNLVSPTNLSQFNLPGPSMMRSNSIPAQDSSFDLYDDAQLRGSATSLEERPRAISHSGSFRDSMEEVHGSSLSLVSSTSSVYSTAEEKAHSEQIHKLRRELVASQEKVATLTSQLSANAHLVAAFEKSLGNMTGRLQSLTMTAEQKESELIELRETIEMLKAQNSAAQAAIQGALNGPDHPPKDLRIRRQHSSESVSSINSATSHSSIGSGNDADSKKKKKKNWLRSSFKQAFGKKKSTKPPSSHSDIEELTDSSLPASPKLPHNAGDCGSAAMKPSQSASAICECTEAEAEIILQLKSELREKELKLTDIRLEALSSAHHLDQIREAMNRMQNEIEILKAENDRLKAETGNTAKHARPPSESSSSTSSSSSRQSLGLSLNNLNITESVTSDILLDDAGDATGHKDGRSVKIIVSISKGYGRAKDQKSQAYLIGSIGVSGKTKWDVLDGVIRRLFKEYVFRIDTSSSLGLSSDCIASYCIGDLIRSQNLEVPELLPCGYLVGDNNIITVNLKGVEENSLDSFVFDTLIPKPITQRYFNLLMEHHRIILSGPSGTGKTYLANKLAEYVITKSGRKKTEDAIATFNVDHKSSKELQQYLANLAEQCSADNNGVELPVVIILDNLHHVGSLSDIFNGFLNCKYNKCPYIIGTMNQGVSSSPNLELHHNFRWVLCANHTEPVKGFLGRYLRRKLIEVEIERNIRNNDLVKIIDWIPKTWHHLNSFLETHSSSDVTIGPRLFLSCPMDVEGSRVWFMDLWNYSLVPYILEAVREGLQMYGKRAPWEDPSKWVLDTYPWSSASLPQEGPALLQLRPEDVGYEGCTSTKEATTSKHIPQTDTEGDPLMNMLMKLQEAANYSGTQSCDSDSTSHHEDILDSSLESTL</sequence>
<evidence type="ECO:0000256" key="1">
    <source>
        <dbReference type="ARBA" id="ARBA00006255"/>
    </source>
</evidence>
<feature type="compositionally biased region" description="Polar residues" evidence="4">
    <location>
        <begin position="932"/>
        <end position="944"/>
    </location>
</feature>
<evidence type="ECO:0000313" key="7">
    <source>
        <dbReference type="Proteomes" id="UP000001811"/>
    </source>
</evidence>
<dbReference type="EMBL" id="AAGW02034790">
    <property type="status" value="NOT_ANNOTATED_CDS"/>
    <property type="molecule type" value="Genomic_DNA"/>
</dbReference>
<dbReference type="InterPro" id="IPR057568">
    <property type="entry name" value="CortBP2_NAV1-like_AAA_lid"/>
</dbReference>
<feature type="region of interest" description="Disordered" evidence="4">
    <location>
        <begin position="1313"/>
        <end position="1338"/>
    </location>
</feature>
<organism evidence="6 7">
    <name type="scientific">Oryctolagus cuniculus</name>
    <name type="common">Rabbit</name>
    <dbReference type="NCBI Taxonomy" id="9986"/>
    <lineage>
        <taxon>Eukaryota</taxon>
        <taxon>Metazoa</taxon>
        <taxon>Chordata</taxon>
        <taxon>Craniata</taxon>
        <taxon>Vertebrata</taxon>
        <taxon>Euteleostomi</taxon>
        <taxon>Mammalia</taxon>
        <taxon>Eutheria</taxon>
        <taxon>Euarchontoglires</taxon>
        <taxon>Glires</taxon>
        <taxon>Lagomorpha</taxon>
        <taxon>Leporidae</taxon>
        <taxon>Oryctolagus</taxon>
    </lineage>
</organism>
<dbReference type="SMART" id="SM00382">
    <property type="entry name" value="AAA"/>
    <property type="match status" value="1"/>
</dbReference>
<evidence type="ECO:0000256" key="3">
    <source>
        <dbReference type="SAM" id="Coils"/>
    </source>
</evidence>
<keyword evidence="2 3" id="KW-0175">Coiled coil</keyword>
<feature type="compositionally biased region" description="Gly residues" evidence="4">
    <location>
        <begin position="796"/>
        <end position="805"/>
    </location>
</feature>
<feature type="compositionally biased region" description="Low complexity" evidence="4">
    <location>
        <begin position="636"/>
        <end position="649"/>
    </location>
</feature>
<feature type="region of interest" description="Disordered" evidence="4">
    <location>
        <begin position="907"/>
        <end position="953"/>
    </location>
</feature>
<dbReference type="InterPro" id="IPR027417">
    <property type="entry name" value="P-loop_NTPase"/>
</dbReference>
<feature type="compositionally biased region" description="Basic and acidic residues" evidence="4">
    <location>
        <begin position="442"/>
        <end position="459"/>
    </location>
</feature>
<reference evidence="6 7" key="1">
    <citation type="journal article" date="2011" name="Nature">
        <title>A high-resolution map of human evolutionary constraint using 29 mammals.</title>
        <authorList>
            <person name="Lindblad-Toh K."/>
            <person name="Garber M."/>
            <person name="Zuk O."/>
            <person name="Lin M.F."/>
            <person name="Parker B.J."/>
            <person name="Washietl S."/>
            <person name="Kheradpour P."/>
            <person name="Ernst J."/>
            <person name="Jordan G."/>
            <person name="Mauceli E."/>
            <person name="Ward L.D."/>
            <person name="Lowe C.B."/>
            <person name="Holloway A.K."/>
            <person name="Clamp M."/>
            <person name="Gnerre S."/>
            <person name="Alfoldi J."/>
            <person name="Beal K."/>
            <person name="Chang J."/>
            <person name="Clawson H."/>
            <person name="Cuff J."/>
            <person name="Di Palma F."/>
            <person name="Fitzgerald S."/>
            <person name="Flicek P."/>
            <person name="Guttman M."/>
            <person name="Hubisz M.J."/>
            <person name="Jaffe D.B."/>
            <person name="Jungreis I."/>
            <person name="Kent W.J."/>
            <person name="Kostka D."/>
            <person name="Lara M."/>
            <person name="Martins A.L."/>
            <person name="Massingham T."/>
            <person name="Moltke I."/>
            <person name="Raney B.J."/>
            <person name="Rasmussen M.D."/>
            <person name="Robinson J."/>
            <person name="Stark A."/>
            <person name="Vilella A.J."/>
            <person name="Wen J."/>
            <person name="Xie X."/>
            <person name="Zody M.C."/>
            <person name="Baldwin J."/>
            <person name="Bloom T."/>
            <person name="Chin C.W."/>
            <person name="Heiman D."/>
            <person name="Nicol R."/>
            <person name="Nusbaum C."/>
            <person name="Young S."/>
            <person name="Wilkinson J."/>
            <person name="Worley K.C."/>
            <person name="Kovar C.L."/>
            <person name="Muzny D.M."/>
            <person name="Gibbs R.A."/>
            <person name="Cree A."/>
            <person name="Dihn H.H."/>
            <person name="Fowler G."/>
            <person name="Jhangiani S."/>
            <person name="Joshi V."/>
            <person name="Lee S."/>
            <person name="Lewis L.R."/>
            <person name="Nazareth L.V."/>
            <person name="Okwuonu G."/>
            <person name="Santibanez J."/>
            <person name="Warren W.C."/>
            <person name="Mardis E.R."/>
            <person name="Weinstock G.M."/>
            <person name="Wilson R.K."/>
            <person name="Delehaunty K."/>
            <person name="Dooling D."/>
            <person name="Fronik C."/>
            <person name="Fulton L."/>
            <person name="Fulton B."/>
            <person name="Graves T."/>
            <person name="Minx P."/>
            <person name="Sodergren E."/>
            <person name="Birney E."/>
            <person name="Margulies E.H."/>
            <person name="Herrero J."/>
            <person name="Green E.D."/>
            <person name="Haussler D."/>
            <person name="Siepel A."/>
            <person name="Goldman N."/>
            <person name="Pollard K.S."/>
            <person name="Pedersen J.S."/>
            <person name="Lander E.S."/>
            <person name="Kellis M."/>
        </authorList>
    </citation>
    <scope>NUCLEOTIDE SEQUENCE [LARGE SCALE GENOMIC DNA]</scope>
    <source>
        <strain evidence="6 7">Thorbecke inbred</strain>
    </source>
</reference>
<dbReference type="EMBL" id="AAGW02034789">
    <property type="status" value="NOT_ANNOTATED_CDS"/>
    <property type="molecule type" value="Genomic_DNA"/>
</dbReference>
<dbReference type="EMBL" id="AAGW02034791">
    <property type="status" value="NOT_ANNOTATED_CDS"/>
    <property type="molecule type" value="Genomic_DNA"/>
</dbReference>
<feature type="compositionally biased region" description="Polar residues" evidence="4">
    <location>
        <begin position="907"/>
        <end position="921"/>
    </location>
</feature>
<feature type="compositionally biased region" description="Polar residues" evidence="4">
    <location>
        <begin position="687"/>
        <end position="696"/>
    </location>
</feature>
<feature type="compositionally biased region" description="Low complexity" evidence="4">
    <location>
        <begin position="753"/>
        <end position="782"/>
    </location>
</feature>
<dbReference type="EMBL" id="AAGW02034782">
    <property type="status" value="NOT_ANNOTATED_CDS"/>
    <property type="molecule type" value="Genomic_DNA"/>
</dbReference>
<dbReference type="Proteomes" id="UP000001811">
    <property type="component" value="Chromosome 4"/>
</dbReference>
<feature type="compositionally biased region" description="Low complexity" evidence="4">
    <location>
        <begin position="1158"/>
        <end position="1175"/>
    </location>
</feature>
<dbReference type="Gene3D" id="3.40.50.300">
    <property type="entry name" value="P-loop containing nucleotide triphosphate hydrolases"/>
    <property type="match status" value="1"/>
</dbReference>
<feature type="region of interest" description="Disordered" evidence="4">
    <location>
        <begin position="112"/>
        <end position="135"/>
    </location>
</feature>
<dbReference type="Ensembl" id="ENSOCUT00000063163.1">
    <property type="protein sequence ID" value="ENSOCUP00000036837.1"/>
    <property type="gene ID" value="ENSOCUG00000004936.4"/>
</dbReference>
<dbReference type="Pfam" id="PF00004">
    <property type="entry name" value="AAA"/>
    <property type="match status" value="1"/>
</dbReference>
<reference evidence="6" key="3">
    <citation type="submission" date="2025-09" db="UniProtKB">
        <authorList>
            <consortium name="Ensembl"/>
        </authorList>
    </citation>
    <scope>IDENTIFICATION</scope>
    <source>
        <strain evidence="6">Thorbecke</strain>
    </source>
</reference>
<dbReference type="Pfam" id="PF23092">
    <property type="entry name" value="Ubiquitin_6"/>
    <property type="match status" value="1"/>
</dbReference>
<dbReference type="EMBL" id="AAGW02034787">
    <property type="status" value="NOT_ANNOTATED_CDS"/>
    <property type="molecule type" value="Genomic_DNA"/>
</dbReference>
<evidence type="ECO:0000313" key="6">
    <source>
        <dbReference type="Ensembl" id="ENSOCUP00000036837.1"/>
    </source>
</evidence>
<dbReference type="PANTHER" id="PTHR12784:SF18">
    <property type="entry name" value="NEURON NAVIGATOR 3"/>
    <property type="match status" value="1"/>
</dbReference>
<feature type="domain" description="AAA+ ATPase" evidence="5">
    <location>
        <begin position="1505"/>
        <end position="1659"/>
    </location>
</feature>
<evidence type="ECO:0000259" key="5">
    <source>
        <dbReference type="SMART" id="SM00382"/>
    </source>
</evidence>
<dbReference type="SUPFAM" id="SSF52540">
    <property type="entry name" value="P-loop containing nucleoside triphosphate hydrolases"/>
    <property type="match status" value="2"/>
</dbReference>
<feature type="coiled-coil region" evidence="3">
    <location>
        <begin position="1257"/>
        <end position="1312"/>
    </location>
</feature>
<dbReference type="InterPro" id="IPR039041">
    <property type="entry name" value="Nav/unc-53"/>
</dbReference>
<feature type="compositionally biased region" description="Polar residues" evidence="4">
    <location>
        <begin position="396"/>
        <end position="425"/>
    </location>
</feature>
<evidence type="ECO:0000256" key="4">
    <source>
        <dbReference type="SAM" id="MobiDB-lite"/>
    </source>
</evidence>
<dbReference type="EMBL" id="AAGW02034786">
    <property type="status" value="NOT_ANNOTATED_CDS"/>
    <property type="molecule type" value="Genomic_DNA"/>
</dbReference>
<dbReference type="PANTHER" id="PTHR12784">
    <property type="entry name" value="STEERIN"/>
    <property type="match status" value="1"/>
</dbReference>
<dbReference type="Pfam" id="PF25408">
    <property type="entry name" value="AAA_lid_NAV1"/>
    <property type="match status" value="1"/>
</dbReference>
<dbReference type="GO" id="GO:0005524">
    <property type="term" value="F:ATP binding"/>
    <property type="evidence" value="ECO:0007669"/>
    <property type="project" value="InterPro"/>
</dbReference>
<gene>
    <name evidence="6" type="primary">NAV3</name>
</gene>
<dbReference type="GO" id="GO:0016887">
    <property type="term" value="F:ATP hydrolysis activity"/>
    <property type="evidence" value="ECO:0007669"/>
    <property type="project" value="InterPro"/>
</dbReference>
<dbReference type="GO" id="GO:0022008">
    <property type="term" value="P:neurogenesis"/>
    <property type="evidence" value="ECO:0007669"/>
    <property type="project" value="InterPro"/>
</dbReference>
<reference evidence="6" key="2">
    <citation type="submission" date="2025-08" db="UniProtKB">
        <authorList>
            <consortium name="Ensembl"/>
        </authorList>
    </citation>
    <scope>IDENTIFICATION</scope>
    <source>
        <strain evidence="6">Thorbecke</strain>
    </source>
</reference>
<feature type="compositionally biased region" description="Low complexity" evidence="4">
    <location>
        <begin position="656"/>
        <end position="670"/>
    </location>
</feature>
<feature type="compositionally biased region" description="Low complexity" evidence="4">
    <location>
        <begin position="1324"/>
        <end position="1338"/>
    </location>
</feature>
<feature type="coiled-coil region" evidence="3">
    <location>
        <begin position="1050"/>
        <end position="1133"/>
    </location>
</feature>
<dbReference type="EMBL" id="AAGW02034788">
    <property type="status" value="NOT_ANNOTATED_CDS"/>
    <property type="molecule type" value="Genomic_DNA"/>
</dbReference>
<dbReference type="EMBL" id="AAGW02034783">
    <property type="status" value="NOT_ANNOTATED_CDS"/>
    <property type="molecule type" value="Genomic_DNA"/>
</dbReference>
<feature type="compositionally biased region" description="Low complexity" evidence="4">
    <location>
        <begin position="706"/>
        <end position="726"/>
    </location>
</feature>
<dbReference type="Bgee" id="ENSOCUG00000004936">
    <property type="expression patterns" value="Expressed in frontal cortex and 14 other cell types or tissues"/>
</dbReference>
<feature type="compositionally biased region" description="Low complexity" evidence="4">
    <location>
        <begin position="382"/>
        <end position="395"/>
    </location>
</feature>